<keyword evidence="1" id="KW-1133">Transmembrane helix</keyword>
<keyword evidence="1" id="KW-0472">Membrane</keyword>
<dbReference type="EMBL" id="OBEI01000008">
    <property type="protein sequence ID" value="SNZ09912.1"/>
    <property type="molecule type" value="Genomic_DNA"/>
</dbReference>
<evidence type="ECO:0000256" key="1">
    <source>
        <dbReference type="SAM" id="Phobius"/>
    </source>
</evidence>
<dbReference type="OrthoDB" id="15339at2"/>
<feature type="transmembrane region" description="Helical" evidence="1">
    <location>
        <begin position="12"/>
        <end position="32"/>
    </location>
</feature>
<name>A0A285NK93_9AQUI</name>
<keyword evidence="3" id="KW-1185">Reference proteome</keyword>
<evidence type="ECO:0000313" key="2">
    <source>
        <dbReference type="EMBL" id="SNZ09912.1"/>
    </source>
</evidence>
<sequence length="69" mass="8083">MEKTQPKKKKNPFIVILILTGLMFLPFLAFLFDKLLLKMDNTLLFFGEIVIVSIGLLSGFLIYYFFFKN</sequence>
<gene>
    <name evidence="2" type="ORF">SAMN06265182_1660</name>
</gene>
<evidence type="ECO:0000313" key="3">
    <source>
        <dbReference type="Proteomes" id="UP000219036"/>
    </source>
</evidence>
<feature type="transmembrane region" description="Helical" evidence="1">
    <location>
        <begin position="44"/>
        <end position="66"/>
    </location>
</feature>
<reference evidence="3" key="1">
    <citation type="submission" date="2017-09" db="EMBL/GenBank/DDBJ databases">
        <authorList>
            <person name="Varghese N."/>
            <person name="Submissions S."/>
        </authorList>
    </citation>
    <scope>NUCLEOTIDE SEQUENCE [LARGE SCALE GENOMIC DNA]</scope>
    <source>
        <strain evidence="3">DSM 15103</strain>
    </source>
</reference>
<dbReference type="Proteomes" id="UP000219036">
    <property type="component" value="Unassembled WGS sequence"/>
</dbReference>
<organism evidence="2 3">
    <name type="scientific">Persephonella hydrogeniphila</name>
    <dbReference type="NCBI Taxonomy" id="198703"/>
    <lineage>
        <taxon>Bacteria</taxon>
        <taxon>Pseudomonadati</taxon>
        <taxon>Aquificota</taxon>
        <taxon>Aquificia</taxon>
        <taxon>Aquificales</taxon>
        <taxon>Hydrogenothermaceae</taxon>
        <taxon>Persephonella</taxon>
    </lineage>
</organism>
<proteinExistence type="predicted"/>
<dbReference type="AlphaFoldDB" id="A0A285NK93"/>
<dbReference type="RefSeq" id="WP_097000821.1">
    <property type="nucleotide sequence ID" value="NZ_OBEI01000008.1"/>
</dbReference>
<accession>A0A285NK93</accession>
<protein>
    <submittedName>
        <fullName evidence="2">Uncharacterized protein</fullName>
    </submittedName>
</protein>
<keyword evidence="1" id="KW-0812">Transmembrane</keyword>